<dbReference type="EMBL" id="JAATJH010000002">
    <property type="protein sequence ID" value="NJC26397.1"/>
    <property type="molecule type" value="Genomic_DNA"/>
</dbReference>
<comment type="caution">
    <text evidence="2">The sequence shown here is derived from an EMBL/GenBank/DDBJ whole genome shotgun (WGS) entry which is preliminary data.</text>
</comment>
<feature type="chain" id="PRO_5045814192" description="TonB-dependent receptor" evidence="1">
    <location>
        <begin position="22"/>
        <end position="859"/>
    </location>
</feature>
<sequence length="859" mass="95677">MMIRLLIILAFTSFLGTRASAQTLIQANIVNSAGEIVPSATVTIHSVSPDSMVGWAIADARGEFQKSVDYVGEIEIRTRSLGMRSDTTTITLPYPEVLLIKLVASDTELPQATVRTKRATVFERGDTTTFNVRDFRDSTDRRIEEVLRKIPGVDIKEDGAIEVYGRPLHRLLVEGSDLFGADYQLGSKNLNARDIGRVEIIEHYEDNPVLKSVNNSQDIVLNLKLEEDVKAALAGSIIAGLGYGEEIKYSAYASLYRIGRKNKSIFIGDLDNVASGLGFQGIGANYGNQQSDDLRQPVIDQQDLNSPPTIATAGLSAAYTDNTDVAFGTLRHISQLSRNWRLTFSGSTDRKRLAQRTFNQQTYTADDSTYLLQNTHNWNRRSARQEAEIILNRISPDQNTSVDIYVSGASAKDRFRETFERPGDTVTTSPTTAFRHFTLRSLISHALRPGLVTQLELFYGAGEQPVDFVVESPALEAVIAEQDISTNYRINQATYGIKNRWLLTRGPQLYRAQVNAGSVRLNKFGADRDYTSFDLGIQSKFSSKTTLRTSAGGEYSRFLQNVSAPNFIYQLSADLEHRLSAEEELNGTISIGTQQPNLTRQLTTFGYLYDAFQVVTPAPPIELVGVRSASLTYLRKDYLKLTQTLIRLNVSEQRNAATFTGTFLDNISLTEYGYGQDRRSATLSGQYSKFITGLKSDFKARAAVGYSRTGVRIGEEEQVLRFLSPSANLDGGVLLFRRWRIKGRSGLSLRRLISDGAAWFTAWNSEVESVVSFKTGNFATGFSYLRTSGRSGRQVARGLYLGVRRTFQLGDNDVLFSGRLYNPFNQSNYASQFVGDIFTFTESVPALPRYFYFTVDFSL</sequence>
<keyword evidence="1" id="KW-0732">Signal</keyword>
<evidence type="ECO:0000313" key="2">
    <source>
        <dbReference type="EMBL" id="NJC26397.1"/>
    </source>
</evidence>
<gene>
    <name evidence="2" type="ORF">GGR27_001896</name>
</gene>
<evidence type="ECO:0000313" key="3">
    <source>
        <dbReference type="Proteomes" id="UP000770785"/>
    </source>
</evidence>
<reference evidence="2 3" key="1">
    <citation type="submission" date="2020-03" db="EMBL/GenBank/DDBJ databases">
        <title>Genomic Encyclopedia of Type Strains, Phase IV (KMG-IV): sequencing the most valuable type-strain genomes for metagenomic binning, comparative biology and taxonomic classification.</title>
        <authorList>
            <person name="Goeker M."/>
        </authorList>
    </citation>
    <scope>NUCLEOTIDE SEQUENCE [LARGE SCALE GENOMIC DNA]</scope>
    <source>
        <strain evidence="2 3">DSM 105096</strain>
    </source>
</reference>
<evidence type="ECO:0000256" key="1">
    <source>
        <dbReference type="SAM" id="SignalP"/>
    </source>
</evidence>
<accession>A0ABX0XB06</accession>
<evidence type="ECO:0008006" key="4">
    <source>
        <dbReference type="Google" id="ProtNLM"/>
    </source>
</evidence>
<dbReference type="Proteomes" id="UP000770785">
    <property type="component" value="Unassembled WGS sequence"/>
</dbReference>
<protein>
    <recommendedName>
        <fullName evidence="4">TonB-dependent receptor</fullName>
    </recommendedName>
</protein>
<organism evidence="2 3">
    <name type="scientific">Neolewinella antarctica</name>
    <dbReference type="NCBI Taxonomy" id="442734"/>
    <lineage>
        <taxon>Bacteria</taxon>
        <taxon>Pseudomonadati</taxon>
        <taxon>Bacteroidota</taxon>
        <taxon>Saprospiria</taxon>
        <taxon>Saprospirales</taxon>
        <taxon>Lewinellaceae</taxon>
        <taxon>Neolewinella</taxon>
    </lineage>
</organism>
<keyword evidence="3" id="KW-1185">Reference proteome</keyword>
<name>A0ABX0XB06_9BACT</name>
<dbReference type="SUPFAM" id="SSF56935">
    <property type="entry name" value="Porins"/>
    <property type="match status" value="1"/>
</dbReference>
<proteinExistence type="predicted"/>
<feature type="signal peptide" evidence="1">
    <location>
        <begin position="1"/>
        <end position="21"/>
    </location>
</feature>
<dbReference type="RefSeq" id="WP_168037142.1">
    <property type="nucleotide sequence ID" value="NZ_JAATJH010000002.1"/>
</dbReference>